<dbReference type="AlphaFoldDB" id="A0A6M3J9S8"/>
<evidence type="ECO:0000313" key="1">
    <source>
        <dbReference type="EMBL" id="QJA66554.1"/>
    </source>
</evidence>
<accession>A0A6M3J9S8</accession>
<organism evidence="1">
    <name type="scientific">viral metagenome</name>
    <dbReference type="NCBI Taxonomy" id="1070528"/>
    <lineage>
        <taxon>unclassified sequences</taxon>
        <taxon>metagenomes</taxon>
        <taxon>organismal metagenomes</taxon>
    </lineage>
</organism>
<gene>
    <name evidence="1" type="ORF">MM415B00342_0016</name>
</gene>
<name>A0A6M3J9S8_9ZZZZ</name>
<reference evidence="1" key="1">
    <citation type="submission" date="2020-03" db="EMBL/GenBank/DDBJ databases">
        <title>The deep terrestrial virosphere.</title>
        <authorList>
            <person name="Holmfeldt K."/>
            <person name="Nilsson E."/>
            <person name="Simone D."/>
            <person name="Lopez-Fernandez M."/>
            <person name="Wu X."/>
            <person name="de Brujin I."/>
            <person name="Lundin D."/>
            <person name="Andersson A."/>
            <person name="Bertilsson S."/>
            <person name="Dopson M."/>
        </authorList>
    </citation>
    <scope>NUCLEOTIDE SEQUENCE</scope>
    <source>
        <strain evidence="1">MM415B00342</strain>
    </source>
</reference>
<dbReference type="EMBL" id="MT141557">
    <property type="protein sequence ID" value="QJA66554.1"/>
    <property type="molecule type" value="Genomic_DNA"/>
</dbReference>
<protein>
    <submittedName>
        <fullName evidence="1">Uncharacterized protein</fullName>
    </submittedName>
</protein>
<proteinExistence type="predicted"/>
<sequence>MLVITNFTSDGNPVTGLTPLITIVNAITGVVLVDNEEMEEIGSGFYRYDFPINDGESDYVIKCDGGDTLPANERYNLSSSSPSGEILDISSRCDDIKTAMDNIYISTQKKI</sequence>